<dbReference type="AlphaFoldDB" id="A0A410FUH4"/>
<dbReference type="Pfam" id="PF01809">
    <property type="entry name" value="YidD"/>
    <property type="match status" value="1"/>
</dbReference>
<keyword evidence="1" id="KW-0472">Membrane</keyword>
<proteinExistence type="inferred from homology"/>
<reference evidence="3" key="1">
    <citation type="submission" date="2018-12" db="EMBL/GenBank/DDBJ databases">
        <title>Complete genome sequence of an uncultured bacterium of the candidate phylum Bipolaricaulota.</title>
        <authorList>
            <person name="Kadnikov V.V."/>
            <person name="Mardanov A.V."/>
            <person name="Beletsky A.V."/>
            <person name="Frank Y.A."/>
            <person name="Karnachuk O.V."/>
            <person name="Ravin N.V."/>
        </authorList>
    </citation>
    <scope>NUCLEOTIDE SEQUENCE [LARGE SCALE GENOMIC DNA]</scope>
</reference>
<dbReference type="InterPro" id="IPR002696">
    <property type="entry name" value="Membr_insert_effic_factor_YidD"/>
</dbReference>
<evidence type="ECO:0000313" key="3">
    <source>
        <dbReference type="Proteomes" id="UP000287233"/>
    </source>
</evidence>
<keyword evidence="1" id="KW-1003">Cell membrane</keyword>
<name>A0A410FUH4_BIPS1</name>
<dbReference type="GO" id="GO:0005886">
    <property type="term" value="C:plasma membrane"/>
    <property type="evidence" value="ECO:0007669"/>
    <property type="project" value="UniProtKB-SubCell"/>
</dbReference>
<dbReference type="KEGG" id="bih:BIP78_0950"/>
<gene>
    <name evidence="2" type="ORF">BIP78_0950</name>
</gene>
<dbReference type="PANTHER" id="PTHR33383:SF1">
    <property type="entry name" value="MEMBRANE PROTEIN INSERTION EFFICIENCY FACTOR-RELATED"/>
    <property type="match status" value="1"/>
</dbReference>
<dbReference type="PANTHER" id="PTHR33383">
    <property type="entry name" value="MEMBRANE PROTEIN INSERTION EFFICIENCY FACTOR-RELATED"/>
    <property type="match status" value="1"/>
</dbReference>
<protein>
    <recommendedName>
        <fullName evidence="1">Putative membrane protein insertion efficiency factor</fullName>
    </recommendedName>
</protein>
<dbReference type="NCBIfam" id="TIGR00278">
    <property type="entry name" value="membrane protein insertion efficiency factor YidD"/>
    <property type="match status" value="1"/>
</dbReference>
<evidence type="ECO:0000256" key="1">
    <source>
        <dbReference type="HAMAP-Rule" id="MF_00386"/>
    </source>
</evidence>
<dbReference type="EMBL" id="CP034928">
    <property type="protein sequence ID" value="QAA76716.1"/>
    <property type="molecule type" value="Genomic_DNA"/>
</dbReference>
<evidence type="ECO:0000313" key="2">
    <source>
        <dbReference type="EMBL" id="QAA76716.1"/>
    </source>
</evidence>
<comment type="subcellular location">
    <subcellularLocation>
        <location evidence="1">Cell membrane</location>
        <topology evidence="1">Peripheral membrane protein</topology>
        <orientation evidence="1">Cytoplasmic side</orientation>
    </subcellularLocation>
</comment>
<sequence>METEHPHHGDRLSVVRRARRGAAWGIRAYQRYVSPFLPQRCRFAPSCSEYARQAILRHGILRGGSLALRRLVRCGPWHPGGHDPVP</sequence>
<accession>A0A410FUH4</accession>
<dbReference type="HAMAP" id="MF_00386">
    <property type="entry name" value="UPF0161_YidD"/>
    <property type="match status" value="1"/>
</dbReference>
<dbReference type="SMART" id="SM01234">
    <property type="entry name" value="Haemolytic"/>
    <property type="match status" value="1"/>
</dbReference>
<dbReference type="Proteomes" id="UP000287233">
    <property type="component" value="Chromosome"/>
</dbReference>
<organism evidence="2 3">
    <name type="scientific">Bipolaricaulis sibiricus</name>
    <dbReference type="NCBI Taxonomy" id="2501609"/>
    <lineage>
        <taxon>Bacteria</taxon>
        <taxon>Candidatus Bipolaricaulota</taxon>
        <taxon>Candidatus Bipolaricaulia</taxon>
        <taxon>Candidatus Bipolaricaulales</taxon>
        <taxon>Candidatus Bipolaricaulaceae</taxon>
        <taxon>Candidatus Bipolaricaulis</taxon>
    </lineage>
</organism>
<comment type="similarity">
    <text evidence="1">Belongs to the UPF0161 family.</text>
</comment>
<comment type="function">
    <text evidence="1">Could be involved in insertion of integral membrane proteins into the membrane.</text>
</comment>